<evidence type="ECO:0000256" key="9">
    <source>
        <dbReference type="PROSITE-ProRule" id="PRU00027"/>
    </source>
</evidence>
<dbReference type="PANTHER" id="PTHR46481">
    <property type="entry name" value="ZINC FINGER BED DOMAIN-CONTAINING PROTEIN 4"/>
    <property type="match status" value="1"/>
</dbReference>
<feature type="region of interest" description="Disordered" evidence="10">
    <location>
        <begin position="27"/>
        <end position="49"/>
    </location>
</feature>
<dbReference type="AlphaFoldDB" id="A0A9W9UI24"/>
<feature type="domain" description="BED-type" evidence="11">
    <location>
        <begin position="105"/>
        <end position="165"/>
    </location>
</feature>
<evidence type="ECO:0000256" key="10">
    <source>
        <dbReference type="SAM" id="MobiDB-lite"/>
    </source>
</evidence>
<dbReference type="GO" id="GO:0008270">
    <property type="term" value="F:zinc ion binding"/>
    <property type="evidence" value="ECO:0007669"/>
    <property type="project" value="UniProtKB-KW"/>
</dbReference>
<dbReference type="InterPro" id="IPR008906">
    <property type="entry name" value="HATC_C_dom"/>
</dbReference>
<comment type="caution">
    <text evidence="12">The sequence shown here is derived from an EMBL/GenBank/DDBJ whole genome shotgun (WGS) entry which is preliminary data.</text>
</comment>
<proteinExistence type="predicted"/>
<evidence type="ECO:0000256" key="7">
    <source>
        <dbReference type="ARBA" id="ARBA00023163"/>
    </source>
</evidence>
<keyword evidence="3 9" id="KW-0863">Zinc-finger</keyword>
<keyword evidence="6" id="KW-0238">DNA-binding</keyword>
<dbReference type="Pfam" id="PF05699">
    <property type="entry name" value="Dimer_Tnp_hAT"/>
    <property type="match status" value="1"/>
</dbReference>
<evidence type="ECO:0000256" key="4">
    <source>
        <dbReference type="ARBA" id="ARBA00022833"/>
    </source>
</evidence>
<dbReference type="InterPro" id="IPR003656">
    <property type="entry name" value="Znf_BED"/>
</dbReference>
<dbReference type="Proteomes" id="UP001148299">
    <property type="component" value="Unassembled WGS sequence"/>
</dbReference>
<evidence type="ECO:0000259" key="11">
    <source>
        <dbReference type="PROSITE" id="PS50808"/>
    </source>
</evidence>
<dbReference type="PANTHER" id="PTHR46481:SF10">
    <property type="entry name" value="ZINC FINGER BED DOMAIN-CONTAINING PROTEIN 39"/>
    <property type="match status" value="1"/>
</dbReference>
<organism evidence="12 13">
    <name type="scientific">Penicillium brevicompactum</name>
    <dbReference type="NCBI Taxonomy" id="5074"/>
    <lineage>
        <taxon>Eukaryota</taxon>
        <taxon>Fungi</taxon>
        <taxon>Dikarya</taxon>
        <taxon>Ascomycota</taxon>
        <taxon>Pezizomycotina</taxon>
        <taxon>Eurotiomycetes</taxon>
        <taxon>Eurotiomycetidae</taxon>
        <taxon>Eurotiales</taxon>
        <taxon>Aspergillaceae</taxon>
        <taxon>Penicillium</taxon>
    </lineage>
</organism>
<keyword evidence="2" id="KW-0479">Metal-binding</keyword>
<feature type="compositionally biased region" description="Basic residues" evidence="10">
    <location>
        <begin position="150"/>
        <end position="164"/>
    </location>
</feature>
<evidence type="ECO:0000256" key="6">
    <source>
        <dbReference type="ARBA" id="ARBA00023125"/>
    </source>
</evidence>
<feature type="compositionally biased region" description="Acidic residues" evidence="10">
    <location>
        <begin position="563"/>
        <end position="589"/>
    </location>
</feature>
<name>A0A9W9UI24_PENBR</name>
<accession>A0A9W9UI24</accession>
<dbReference type="GO" id="GO:0046983">
    <property type="term" value="F:protein dimerization activity"/>
    <property type="evidence" value="ECO:0007669"/>
    <property type="project" value="InterPro"/>
</dbReference>
<dbReference type="InterPro" id="IPR012337">
    <property type="entry name" value="RNaseH-like_sf"/>
</dbReference>
<feature type="region of interest" description="Disordered" evidence="10">
    <location>
        <begin position="143"/>
        <end position="164"/>
    </location>
</feature>
<evidence type="ECO:0000313" key="13">
    <source>
        <dbReference type="Proteomes" id="UP001148299"/>
    </source>
</evidence>
<evidence type="ECO:0000256" key="1">
    <source>
        <dbReference type="ARBA" id="ARBA00004123"/>
    </source>
</evidence>
<comment type="subcellular location">
    <subcellularLocation>
        <location evidence="1">Nucleus</location>
    </subcellularLocation>
</comment>
<dbReference type="SMART" id="SM00614">
    <property type="entry name" value="ZnF_BED"/>
    <property type="match status" value="1"/>
</dbReference>
<dbReference type="GO" id="GO:0005634">
    <property type="term" value="C:nucleus"/>
    <property type="evidence" value="ECO:0007669"/>
    <property type="project" value="UniProtKB-SubCell"/>
</dbReference>
<keyword evidence="4" id="KW-0862">Zinc</keyword>
<keyword evidence="8" id="KW-0539">Nucleus</keyword>
<keyword evidence="5" id="KW-0805">Transcription regulation</keyword>
<evidence type="ECO:0000256" key="2">
    <source>
        <dbReference type="ARBA" id="ARBA00022723"/>
    </source>
</evidence>
<keyword evidence="13" id="KW-1185">Reference proteome</keyword>
<dbReference type="SUPFAM" id="SSF53098">
    <property type="entry name" value="Ribonuclease H-like"/>
    <property type="match status" value="1"/>
</dbReference>
<dbReference type="PROSITE" id="PS50808">
    <property type="entry name" value="ZF_BED"/>
    <property type="match status" value="1"/>
</dbReference>
<feature type="region of interest" description="Disordered" evidence="10">
    <location>
        <begin position="630"/>
        <end position="663"/>
    </location>
</feature>
<reference evidence="12" key="1">
    <citation type="submission" date="2022-12" db="EMBL/GenBank/DDBJ databases">
        <authorList>
            <person name="Petersen C."/>
        </authorList>
    </citation>
    <scope>NUCLEOTIDE SEQUENCE</scope>
    <source>
        <strain evidence="12">IBT 35675</strain>
    </source>
</reference>
<reference evidence="12" key="2">
    <citation type="journal article" date="2023" name="IMA Fungus">
        <title>Comparative genomic study of the Penicillium genus elucidates a diverse pangenome and 15 lateral gene transfer events.</title>
        <authorList>
            <person name="Petersen C."/>
            <person name="Sorensen T."/>
            <person name="Nielsen M.R."/>
            <person name="Sondergaard T.E."/>
            <person name="Sorensen J.L."/>
            <person name="Fitzpatrick D.A."/>
            <person name="Frisvad J.C."/>
            <person name="Nielsen K.L."/>
        </authorList>
    </citation>
    <scope>NUCLEOTIDE SEQUENCE</scope>
    <source>
        <strain evidence="12">IBT 35675</strain>
    </source>
</reference>
<evidence type="ECO:0000313" key="12">
    <source>
        <dbReference type="EMBL" id="KAJ5341958.1"/>
    </source>
</evidence>
<protein>
    <recommendedName>
        <fullName evidence="11">BED-type domain-containing protein</fullName>
    </recommendedName>
</protein>
<evidence type="ECO:0000256" key="8">
    <source>
        <dbReference type="ARBA" id="ARBA00023242"/>
    </source>
</evidence>
<dbReference type="InterPro" id="IPR052035">
    <property type="entry name" value="ZnF_BED_domain_contain"/>
</dbReference>
<sequence length="663" mass="75950">MASSSSSSRSIHRPFSPLLSIEPSSDGFLDSDIQSSPLTGPRKTYDITTRRPPATLRRVGPQHRKKWIAYESHLETEFLEWWKETEYGQKLNGEGQSQIKWSTGSRHADVWKHFDQVADIDSGRPRVTCQACLTVLDHPQYKGNGTSAMSRHKKSNTCRKGKKKGFNQSLISDSLQNHFTRDSPSVHRVTTFQIEEQILKTITCLRLPFQTVENPVFQRLLSLLYSGPGELELPSAKTLRRRLRDAVNCQQELQLQDLPEDAKVSLALDCWTSPFQQAFMAITVYFIDKDWNYREMLLGFEPLHGPHTGNNLSDVLHRLLEERKLLDRIFSVTTDNATNNDTMIRALQERLLSIGAISSRESIVRVPCMAHVIQLCLKQLLGHIRAAPKNKEVRAFWSDTQAHGLKDSINYGDVAHTLTKLKVTDVEWRQIDYLVHLTKPFFQFTMALMKTRDVTIHTNVPVSPRLYWKEHEREFPVLSRLARDLLSVPATGAGVERLFNSARDICHYRRGSLHEGTIQDLMMYMCSEKLTLEGQQLIRLEKPLESESQEALEEDEALKAIEEDAEPISDNEEIEESENLEGNSEPEETYQVECTVVETGRSSIHRHIHEPEQEEESVEEDVVDYDEADLLPPPIMQLSDRSQKRSSGRVTMPSSRLRGYEVY</sequence>
<feature type="region of interest" description="Disordered" evidence="10">
    <location>
        <begin position="561"/>
        <end position="589"/>
    </location>
</feature>
<evidence type="ECO:0000256" key="5">
    <source>
        <dbReference type="ARBA" id="ARBA00023015"/>
    </source>
</evidence>
<dbReference type="GO" id="GO:0003677">
    <property type="term" value="F:DNA binding"/>
    <property type="evidence" value="ECO:0007669"/>
    <property type="project" value="UniProtKB-KW"/>
</dbReference>
<evidence type="ECO:0000256" key="3">
    <source>
        <dbReference type="ARBA" id="ARBA00022771"/>
    </source>
</evidence>
<keyword evidence="7" id="KW-0804">Transcription</keyword>
<gene>
    <name evidence="12" type="ORF">N7541_011082</name>
</gene>
<dbReference type="EMBL" id="JAPZBR010000008">
    <property type="protein sequence ID" value="KAJ5341958.1"/>
    <property type="molecule type" value="Genomic_DNA"/>
</dbReference>